<dbReference type="SMART" id="SM00054">
    <property type="entry name" value="EFh"/>
    <property type="match status" value="4"/>
</dbReference>
<evidence type="ECO:0000256" key="5">
    <source>
        <dbReference type="ARBA" id="ARBA00022679"/>
    </source>
</evidence>
<proteinExistence type="inferred from homology"/>
<evidence type="ECO:0000256" key="6">
    <source>
        <dbReference type="ARBA" id="ARBA00022723"/>
    </source>
</evidence>
<comment type="subunit">
    <text evidence="2">Monomer.</text>
</comment>
<evidence type="ECO:0000256" key="15">
    <source>
        <dbReference type="PROSITE-ProRule" id="PRU10141"/>
    </source>
</evidence>
<dbReference type="Gene3D" id="1.10.238.10">
    <property type="entry name" value="EF-hand"/>
    <property type="match status" value="2"/>
</dbReference>
<comment type="catalytic activity">
    <reaction evidence="13">
        <text>L-threonyl-[protein] + ATP = O-phospho-L-threonyl-[protein] + ADP + H(+)</text>
        <dbReference type="Rhea" id="RHEA:46608"/>
        <dbReference type="Rhea" id="RHEA-COMP:11060"/>
        <dbReference type="Rhea" id="RHEA-COMP:11605"/>
        <dbReference type="ChEBI" id="CHEBI:15378"/>
        <dbReference type="ChEBI" id="CHEBI:30013"/>
        <dbReference type="ChEBI" id="CHEBI:30616"/>
        <dbReference type="ChEBI" id="CHEBI:61977"/>
        <dbReference type="ChEBI" id="CHEBI:456216"/>
        <dbReference type="EC" id="2.7.11.1"/>
    </reaction>
</comment>
<dbReference type="OrthoDB" id="10433656at2759"/>
<keyword evidence="11 15" id="KW-0067">ATP-binding</keyword>
<dbReference type="PROSITE" id="PS50222">
    <property type="entry name" value="EF_HAND_2"/>
    <property type="match status" value="4"/>
</dbReference>
<reference evidence="19 20" key="1">
    <citation type="submission" date="2014-06" db="EMBL/GenBank/DDBJ databases">
        <authorList>
            <person name="Swart Estienne"/>
        </authorList>
    </citation>
    <scope>NUCLEOTIDE SEQUENCE [LARGE SCALE GENOMIC DNA]</scope>
    <source>
        <strain evidence="19 20">130c</strain>
    </source>
</reference>
<evidence type="ECO:0000256" key="11">
    <source>
        <dbReference type="ARBA" id="ARBA00022840"/>
    </source>
</evidence>
<sequence length="679" mass="78755">MGNTTNCCEKNTEIPDNVNQGDFADSGKRPRERNKIQNGGDANGILNTEDLTSSQRQKYKGSVVVLDKNQGSGKRQEGLIEKLSSREQKINSKSQIDNQKNSQRSEVDDQNQQPRIPRKQLLQQFNPNVVDIVECSHRVDQRKEGHNQFQEEKKNMMVGIMEQKLLSQYMEQVEKSRLNIVINPRMLVSERRNPIEINYEILEFIGQGGFGEVKKVRHKELDVIRALKIIKKSRYKSNAELKMIKNEIAIMKLVDHPNIVKLFEFFEDDENFFIITEFCSGGQLFEMIRQKKTFTENEAAQIMMQLLSAIAHCHQRKVVHRDVKPENLLVDISGNDKDQYAVKIIDFGISTVFDLDQKLTLSIGTPYYVAPEVIQKQYNEKCDVWSCGVILYILLCGYPPFAARNQNEIYQKIVKAQEWTSVSKLAKDFIKKLLQKHASNRISAADALNDPWIKQYTERSRIQKPICVNALNQLKNFTCERKLEQAVIAYITNSMMSKQNEQKLLATFKQFDKNNDGILTVDELREGFREFMGEQIVFEDELQKIIKNVDFNQNGQIEYSEFVSAASNLHNLLTEKNLKQAFDLFDLDMNGEITPRELKHILGNKDSELKDEEWEKLICDFDKNDDGMINFDEFKQMMFQLHINNLKKHQENEKKNGAREQGEERNIMQDPTNVIVAEQ</sequence>
<dbReference type="PROSITE" id="PS00108">
    <property type="entry name" value="PROTEIN_KINASE_ST"/>
    <property type="match status" value="1"/>
</dbReference>
<keyword evidence="20" id="KW-1185">Reference proteome</keyword>
<dbReference type="GO" id="GO:0004674">
    <property type="term" value="F:protein serine/threonine kinase activity"/>
    <property type="evidence" value="ECO:0007669"/>
    <property type="project" value="UniProtKB-KW"/>
</dbReference>
<dbReference type="AlphaFoldDB" id="A0A078B9X6"/>
<dbReference type="InParanoid" id="A0A078B9X6"/>
<evidence type="ECO:0000256" key="4">
    <source>
        <dbReference type="ARBA" id="ARBA00022527"/>
    </source>
</evidence>
<evidence type="ECO:0000256" key="7">
    <source>
        <dbReference type="ARBA" id="ARBA00022737"/>
    </source>
</evidence>
<feature type="region of interest" description="Disordered" evidence="16">
    <location>
        <begin position="1"/>
        <end position="121"/>
    </location>
</feature>
<feature type="region of interest" description="Disordered" evidence="16">
    <location>
        <begin position="649"/>
        <end position="679"/>
    </location>
</feature>
<dbReference type="PROSITE" id="PS00107">
    <property type="entry name" value="PROTEIN_KINASE_ATP"/>
    <property type="match status" value="1"/>
</dbReference>
<protein>
    <recommendedName>
        <fullName evidence="3">non-specific serine/threonine protein kinase</fullName>
        <ecNumber evidence="3">2.7.11.1</ecNumber>
    </recommendedName>
</protein>
<dbReference type="GO" id="GO:0005524">
    <property type="term" value="F:ATP binding"/>
    <property type="evidence" value="ECO:0007669"/>
    <property type="project" value="UniProtKB-UniRule"/>
</dbReference>
<evidence type="ECO:0000259" key="18">
    <source>
        <dbReference type="PROSITE" id="PS50222"/>
    </source>
</evidence>
<dbReference type="PROSITE" id="PS00018">
    <property type="entry name" value="EF_HAND_1"/>
    <property type="match status" value="4"/>
</dbReference>
<feature type="binding site" evidence="15">
    <location>
        <position position="232"/>
    </location>
    <ligand>
        <name>ATP</name>
        <dbReference type="ChEBI" id="CHEBI:30616"/>
    </ligand>
</feature>
<keyword evidence="6" id="KW-0479">Metal-binding</keyword>
<feature type="domain" description="Protein kinase" evidence="17">
    <location>
        <begin position="199"/>
        <end position="453"/>
    </location>
</feature>
<evidence type="ECO:0000256" key="16">
    <source>
        <dbReference type="SAM" id="MobiDB-lite"/>
    </source>
</evidence>
<evidence type="ECO:0000259" key="17">
    <source>
        <dbReference type="PROSITE" id="PS50011"/>
    </source>
</evidence>
<feature type="compositionally biased region" description="Polar residues" evidence="16">
    <location>
        <begin position="45"/>
        <end position="56"/>
    </location>
</feature>
<dbReference type="FunFam" id="3.30.200.20:FF:000315">
    <property type="entry name" value="Calcium-dependent protein kinase 3"/>
    <property type="match status" value="1"/>
</dbReference>
<dbReference type="Gene3D" id="3.30.200.20">
    <property type="entry name" value="Phosphorylase Kinase, domain 1"/>
    <property type="match status" value="1"/>
</dbReference>
<dbReference type="EMBL" id="CCKQ01019210">
    <property type="protein sequence ID" value="CDW91224.1"/>
    <property type="molecule type" value="Genomic_DNA"/>
</dbReference>
<feature type="domain" description="EF-hand" evidence="18">
    <location>
        <begin position="537"/>
        <end position="572"/>
    </location>
</feature>
<gene>
    <name evidence="19" type="primary">Contig8422.g8978</name>
    <name evidence="19" type="ORF">STYLEM_20377</name>
</gene>
<dbReference type="Pfam" id="PF00069">
    <property type="entry name" value="Pkinase"/>
    <property type="match status" value="1"/>
</dbReference>
<keyword evidence="10" id="KW-0106">Calcium</keyword>
<comment type="catalytic activity">
    <reaction evidence="14">
        <text>L-seryl-[protein] + ATP = O-phospho-L-seryl-[protein] + ADP + H(+)</text>
        <dbReference type="Rhea" id="RHEA:17989"/>
        <dbReference type="Rhea" id="RHEA-COMP:9863"/>
        <dbReference type="Rhea" id="RHEA-COMP:11604"/>
        <dbReference type="ChEBI" id="CHEBI:15378"/>
        <dbReference type="ChEBI" id="CHEBI:29999"/>
        <dbReference type="ChEBI" id="CHEBI:30616"/>
        <dbReference type="ChEBI" id="CHEBI:83421"/>
        <dbReference type="ChEBI" id="CHEBI:456216"/>
        <dbReference type="EC" id="2.7.11.1"/>
    </reaction>
</comment>
<keyword evidence="8 15" id="KW-0547">Nucleotide-binding</keyword>
<keyword evidence="9 19" id="KW-0418">Kinase</keyword>
<dbReference type="PANTHER" id="PTHR24349">
    <property type="entry name" value="SERINE/THREONINE-PROTEIN KINASE"/>
    <property type="match status" value="1"/>
</dbReference>
<evidence type="ECO:0000256" key="1">
    <source>
        <dbReference type="ARBA" id="ARBA00001946"/>
    </source>
</evidence>
<dbReference type="CDD" id="cd05117">
    <property type="entry name" value="STKc_CAMK"/>
    <property type="match status" value="1"/>
</dbReference>
<feature type="compositionally biased region" description="Basic and acidic residues" evidence="16">
    <location>
        <begin position="25"/>
        <end position="35"/>
    </location>
</feature>
<dbReference type="Gene3D" id="1.10.510.10">
    <property type="entry name" value="Transferase(Phosphotransferase) domain 1"/>
    <property type="match status" value="1"/>
</dbReference>
<evidence type="ECO:0000256" key="9">
    <source>
        <dbReference type="ARBA" id="ARBA00022777"/>
    </source>
</evidence>
<feature type="domain" description="EF-hand" evidence="18">
    <location>
        <begin position="573"/>
        <end position="608"/>
    </location>
</feature>
<evidence type="ECO:0000256" key="8">
    <source>
        <dbReference type="ARBA" id="ARBA00022741"/>
    </source>
</evidence>
<dbReference type="InterPro" id="IPR011009">
    <property type="entry name" value="Kinase-like_dom_sf"/>
</dbReference>
<dbReference type="SUPFAM" id="SSF47473">
    <property type="entry name" value="EF-hand"/>
    <property type="match status" value="1"/>
</dbReference>
<keyword evidence="4" id="KW-0723">Serine/threonine-protein kinase</keyword>
<dbReference type="FunFam" id="1.10.510.10:FF:000571">
    <property type="entry name" value="Maternal embryonic leucine zipper kinase"/>
    <property type="match status" value="1"/>
</dbReference>
<evidence type="ECO:0000256" key="13">
    <source>
        <dbReference type="ARBA" id="ARBA00047899"/>
    </source>
</evidence>
<keyword evidence="7" id="KW-0677">Repeat</keyword>
<comment type="similarity">
    <text evidence="12">Belongs to the protein kinase superfamily. Ser/Thr protein kinase family. CDPK subfamily.</text>
</comment>
<evidence type="ECO:0000313" key="20">
    <source>
        <dbReference type="Proteomes" id="UP000039865"/>
    </source>
</evidence>
<evidence type="ECO:0000313" key="19">
    <source>
        <dbReference type="EMBL" id="CDW91224.1"/>
    </source>
</evidence>
<name>A0A078B9X6_STYLE</name>
<dbReference type="InterPro" id="IPR002048">
    <property type="entry name" value="EF_hand_dom"/>
</dbReference>
<evidence type="ECO:0000256" key="14">
    <source>
        <dbReference type="ARBA" id="ARBA00048679"/>
    </source>
</evidence>
<dbReference type="Proteomes" id="UP000039865">
    <property type="component" value="Unassembled WGS sequence"/>
</dbReference>
<feature type="domain" description="EF-hand" evidence="18">
    <location>
        <begin position="609"/>
        <end position="644"/>
    </location>
</feature>
<dbReference type="EC" id="2.7.11.1" evidence="3"/>
<dbReference type="InterPro" id="IPR018247">
    <property type="entry name" value="EF_Hand_1_Ca_BS"/>
</dbReference>
<dbReference type="Pfam" id="PF13499">
    <property type="entry name" value="EF-hand_7"/>
    <property type="match status" value="2"/>
</dbReference>
<comment type="cofactor">
    <cofactor evidence="1">
        <name>Mg(2+)</name>
        <dbReference type="ChEBI" id="CHEBI:18420"/>
    </cofactor>
</comment>
<dbReference type="InterPro" id="IPR011992">
    <property type="entry name" value="EF-hand-dom_pair"/>
</dbReference>
<feature type="compositionally biased region" description="Basic and acidic residues" evidence="16">
    <location>
        <begin position="74"/>
        <end position="90"/>
    </location>
</feature>
<dbReference type="CDD" id="cd00051">
    <property type="entry name" value="EFh"/>
    <property type="match status" value="2"/>
</dbReference>
<dbReference type="OMA" id="DELKCHQ"/>
<feature type="domain" description="EF-hand" evidence="18">
    <location>
        <begin position="499"/>
        <end position="534"/>
    </location>
</feature>
<accession>A0A078B9X6</accession>
<evidence type="ECO:0000256" key="12">
    <source>
        <dbReference type="ARBA" id="ARBA00024334"/>
    </source>
</evidence>
<keyword evidence="5" id="KW-0808">Transferase</keyword>
<dbReference type="PROSITE" id="PS50011">
    <property type="entry name" value="PROTEIN_KINASE_DOM"/>
    <property type="match status" value="1"/>
</dbReference>
<dbReference type="FunFam" id="1.10.238.10:FF:000003">
    <property type="entry name" value="Calmodulin A"/>
    <property type="match status" value="1"/>
</dbReference>
<organism evidence="19 20">
    <name type="scientific">Stylonychia lemnae</name>
    <name type="common">Ciliate</name>
    <dbReference type="NCBI Taxonomy" id="5949"/>
    <lineage>
        <taxon>Eukaryota</taxon>
        <taxon>Sar</taxon>
        <taxon>Alveolata</taxon>
        <taxon>Ciliophora</taxon>
        <taxon>Intramacronucleata</taxon>
        <taxon>Spirotrichea</taxon>
        <taxon>Stichotrichia</taxon>
        <taxon>Sporadotrichida</taxon>
        <taxon>Oxytrichidae</taxon>
        <taxon>Stylonychinae</taxon>
        <taxon>Stylonychia</taxon>
    </lineage>
</organism>
<feature type="compositionally biased region" description="Basic and acidic residues" evidence="16">
    <location>
        <begin position="649"/>
        <end position="667"/>
    </location>
</feature>
<dbReference type="GO" id="GO:0005509">
    <property type="term" value="F:calcium ion binding"/>
    <property type="evidence" value="ECO:0007669"/>
    <property type="project" value="InterPro"/>
</dbReference>
<dbReference type="SUPFAM" id="SSF56112">
    <property type="entry name" value="Protein kinase-like (PK-like)"/>
    <property type="match status" value="1"/>
</dbReference>
<dbReference type="InterPro" id="IPR008271">
    <property type="entry name" value="Ser/Thr_kinase_AS"/>
</dbReference>
<feature type="compositionally biased region" description="Polar residues" evidence="16">
    <location>
        <begin position="91"/>
        <end position="114"/>
    </location>
</feature>
<evidence type="ECO:0000256" key="3">
    <source>
        <dbReference type="ARBA" id="ARBA00012513"/>
    </source>
</evidence>
<dbReference type="InterPro" id="IPR050205">
    <property type="entry name" value="CDPK_Ser/Thr_kinases"/>
</dbReference>
<dbReference type="InterPro" id="IPR017441">
    <property type="entry name" value="Protein_kinase_ATP_BS"/>
</dbReference>
<evidence type="ECO:0000256" key="2">
    <source>
        <dbReference type="ARBA" id="ARBA00011245"/>
    </source>
</evidence>
<evidence type="ECO:0000256" key="10">
    <source>
        <dbReference type="ARBA" id="ARBA00022837"/>
    </source>
</evidence>
<dbReference type="InterPro" id="IPR000719">
    <property type="entry name" value="Prot_kinase_dom"/>
</dbReference>
<dbReference type="SMART" id="SM00220">
    <property type="entry name" value="S_TKc"/>
    <property type="match status" value="1"/>
</dbReference>